<gene>
    <name evidence="1" type="ORF">CLCR_07500</name>
</gene>
<name>A0A1C1CMP5_9EURO</name>
<accession>A0A1C1CMP5</accession>
<proteinExistence type="predicted"/>
<sequence length="275" mass="30202">MIIAYRSSPGQPLSLVTAFPIAAQAAAKEDSNTATREEAQHRRWLGGPLEPLPSESEQFSVPDTSKALVTCPSALAWVGAPERFTSNCKLGDGEGYKRHFMSPVSWSQHDGTYYSSIHSGVSRSLFLEVMERYVPVDTIEDNFAIVEELPGIAIFHCCLGDRDSAALYSSTAIGVINRFIEPEDLVDLLKRDEVDTNQLCAFVGTENVLDAEQLKSIRCLSIASALYDQMPGARVNLDATQHTIHTCRWVQDGLGRAHETLTPLLSRKQAFACIA</sequence>
<dbReference type="Proteomes" id="UP000094526">
    <property type="component" value="Unassembled WGS sequence"/>
</dbReference>
<keyword evidence="2" id="KW-1185">Reference proteome</keyword>
<dbReference type="OrthoDB" id="5354164at2759"/>
<dbReference type="EMBL" id="LGRB01000010">
    <property type="protein sequence ID" value="OCT49776.1"/>
    <property type="molecule type" value="Genomic_DNA"/>
</dbReference>
<dbReference type="VEuPathDB" id="FungiDB:CLCR_07500"/>
<evidence type="ECO:0000313" key="2">
    <source>
        <dbReference type="Proteomes" id="UP000094526"/>
    </source>
</evidence>
<evidence type="ECO:0000313" key="1">
    <source>
        <dbReference type="EMBL" id="OCT49776.1"/>
    </source>
</evidence>
<reference evidence="2" key="1">
    <citation type="submission" date="2015-07" db="EMBL/GenBank/DDBJ databases">
        <authorList>
            <person name="Teixeira M.M."/>
            <person name="Souza R.C."/>
            <person name="Almeida L.G."/>
            <person name="Vicente V.A."/>
            <person name="de Hoog S."/>
            <person name="Bocca A.L."/>
            <person name="de Almeida S.R."/>
            <person name="Vasconcelos A.T."/>
            <person name="Felipe M.S."/>
        </authorList>
    </citation>
    <scope>NUCLEOTIDE SEQUENCE [LARGE SCALE GENOMIC DNA]</scope>
    <source>
        <strain evidence="2">KSF</strain>
    </source>
</reference>
<comment type="caution">
    <text evidence="1">The sequence shown here is derived from an EMBL/GenBank/DDBJ whole genome shotgun (WGS) entry which is preliminary data.</text>
</comment>
<dbReference type="AlphaFoldDB" id="A0A1C1CMP5"/>
<protein>
    <submittedName>
        <fullName evidence="1">Uncharacterized protein</fullName>
    </submittedName>
</protein>
<dbReference type="VEuPathDB" id="FungiDB:G647_08699"/>
<organism evidence="1 2">
    <name type="scientific">Cladophialophora carrionii</name>
    <dbReference type="NCBI Taxonomy" id="86049"/>
    <lineage>
        <taxon>Eukaryota</taxon>
        <taxon>Fungi</taxon>
        <taxon>Dikarya</taxon>
        <taxon>Ascomycota</taxon>
        <taxon>Pezizomycotina</taxon>
        <taxon>Eurotiomycetes</taxon>
        <taxon>Chaetothyriomycetidae</taxon>
        <taxon>Chaetothyriales</taxon>
        <taxon>Herpotrichiellaceae</taxon>
        <taxon>Cladophialophora</taxon>
    </lineage>
</organism>
<dbReference type="VEuPathDB" id="FungiDB:G647_08700"/>